<dbReference type="Pfam" id="PF19086">
    <property type="entry name" value="Terpene_syn_C_2"/>
    <property type="match status" value="1"/>
</dbReference>
<dbReference type="GO" id="GO:0010333">
    <property type="term" value="F:terpene synthase activity"/>
    <property type="evidence" value="ECO:0007669"/>
    <property type="project" value="InterPro"/>
</dbReference>
<dbReference type="PANTHER" id="PTHR35201">
    <property type="entry name" value="TERPENE SYNTHASE"/>
    <property type="match status" value="1"/>
</dbReference>
<dbReference type="Proteomes" id="UP001362999">
    <property type="component" value="Unassembled WGS sequence"/>
</dbReference>
<keyword evidence="3 6" id="KW-0479">Metal-binding</keyword>
<dbReference type="InterPro" id="IPR008949">
    <property type="entry name" value="Isoprenoid_synthase_dom_sf"/>
</dbReference>
<dbReference type="GO" id="GO:0008299">
    <property type="term" value="P:isoprenoid biosynthetic process"/>
    <property type="evidence" value="ECO:0007669"/>
    <property type="project" value="UniProtKB-ARBA"/>
</dbReference>
<dbReference type="PANTHER" id="PTHR35201:SF4">
    <property type="entry name" value="BETA-PINACENE SYNTHASE-RELATED"/>
    <property type="match status" value="1"/>
</dbReference>
<comment type="caution">
    <text evidence="7">The sequence shown here is derived from an EMBL/GenBank/DDBJ whole genome shotgun (WGS) entry which is preliminary data.</text>
</comment>
<evidence type="ECO:0000313" key="7">
    <source>
        <dbReference type="EMBL" id="KAK6997313.1"/>
    </source>
</evidence>
<dbReference type="EC" id="4.2.3.-" evidence="6"/>
<comment type="cofactor">
    <cofactor evidence="1 6">
        <name>Mg(2+)</name>
        <dbReference type="ChEBI" id="CHEBI:18420"/>
    </cofactor>
</comment>
<dbReference type="SFLD" id="SFLDG01020">
    <property type="entry name" value="Terpene_Cyclase_Like_2"/>
    <property type="match status" value="1"/>
</dbReference>
<evidence type="ECO:0000256" key="6">
    <source>
        <dbReference type="RuleBase" id="RU366034"/>
    </source>
</evidence>
<dbReference type="GO" id="GO:0046872">
    <property type="term" value="F:metal ion binding"/>
    <property type="evidence" value="ECO:0007669"/>
    <property type="project" value="UniProtKB-KW"/>
</dbReference>
<evidence type="ECO:0000256" key="1">
    <source>
        <dbReference type="ARBA" id="ARBA00001946"/>
    </source>
</evidence>
<evidence type="ECO:0000256" key="5">
    <source>
        <dbReference type="ARBA" id="ARBA00023239"/>
    </source>
</evidence>
<name>A0AAW0A1S6_9AGAR</name>
<dbReference type="SUPFAM" id="SSF48576">
    <property type="entry name" value="Terpenoid synthases"/>
    <property type="match status" value="1"/>
</dbReference>
<dbReference type="SFLD" id="SFLDS00005">
    <property type="entry name" value="Isoprenoid_Synthase_Type_I"/>
    <property type="match status" value="1"/>
</dbReference>
<gene>
    <name evidence="7" type="ORF">R3P38DRAFT_3062977</name>
</gene>
<dbReference type="Gene3D" id="1.10.600.10">
    <property type="entry name" value="Farnesyl Diphosphate Synthase"/>
    <property type="match status" value="1"/>
</dbReference>
<sequence>MSVPLRLRIPDLLANWPWPRTINPNYAACRQESQAWCSSFNIIPPRAQKVLNLCDPSLLGALAYPTVNYEQCRVVCDLFHVYGIFDDSSDAMDPTAIQAWVDIIMDALRNPYSLRPSGEPVIGEFIRSFWSNAVKVISTSAQQRFIDEFDRYTKAVVEQACTRDPLVLHDLESYMALRRGNVGAQPAFALLCMETDIAEDIYKNDALLALRRYAVDILCIANDLYSFNIEQAKGDDHNLVTLMVLHKSMNVQQAIDYVSTLHERLVTQFLSISQGLPSFGSPEVDDLVRSYVDALGFWIRANDCWSFESWRYFKDDGPRIQKERVVDLLPRRSELPTIISAV</sequence>
<evidence type="ECO:0000256" key="2">
    <source>
        <dbReference type="ARBA" id="ARBA00006333"/>
    </source>
</evidence>
<dbReference type="AlphaFoldDB" id="A0AAW0A1S6"/>
<dbReference type="EMBL" id="JAWWNJ010000092">
    <property type="protein sequence ID" value="KAK6997313.1"/>
    <property type="molecule type" value="Genomic_DNA"/>
</dbReference>
<proteinExistence type="inferred from homology"/>
<accession>A0AAW0A1S6</accession>
<keyword evidence="8" id="KW-1185">Reference proteome</keyword>
<evidence type="ECO:0000256" key="3">
    <source>
        <dbReference type="ARBA" id="ARBA00022723"/>
    </source>
</evidence>
<dbReference type="InterPro" id="IPR034686">
    <property type="entry name" value="Terpene_cyclase-like_2"/>
</dbReference>
<reference evidence="7 8" key="1">
    <citation type="journal article" date="2024" name="J Genomics">
        <title>Draft genome sequencing and assembly of Favolaschia claudopus CIRM-BRFM 2984 isolated from oak limbs.</title>
        <authorList>
            <person name="Navarro D."/>
            <person name="Drula E."/>
            <person name="Chaduli D."/>
            <person name="Cazenave R."/>
            <person name="Ahrendt S."/>
            <person name="Wang J."/>
            <person name="Lipzen A."/>
            <person name="Daum C."/>
            <person name="Barry K."/>
            <person name="Grigoriev I.V."/>
            <person name="Favel A."/>
            <person name="Rosso M.N."/>
            <person name="Martin F."/>
        </authorList>
    </citation>
    <scope>NUCLEOTIDE SEQUENCE [LARGE SCALE GENOMIC DNA]</scope>
    <source>
        <strain evidence="7 8">CIRM-BRFM 2984</strain>
    </source>
</reference>
<evidence type="ECO:0000313" key="8">
    <source>
        <dbReference type="Proteomes" id="UP001362999"/>
    </source>
</evidence>
<protein>
    <recommendedName>
        <fullName evidence="6">Terpene synthase</fullName>
        <ecNumber evidence="6">4.2.3.-</ecNumber>
    </recommendedName>
</protein>
<comment type="similarity">
    <text evidence="2 6">Belongs to the terpene synthase family.</text>
</comment>
<keyword evidence="4 6" id="KW-0460">Magnesium</keyword>
<organism evidence="7 8">
    <name type="scientific">Favolaschia claudopus</name>
    <dbReference type="NCBI Taxonomy" id="2862362"/>
    <lineage>
        <taxon>Eukaryota</taxon>
        <taxon>Fungi</taxon>
        <taxon>Dikarya</taxon>
        <taxon>Basidiomycota</taxon>
        <taxon>Agaricomycotina</taxon>
        <taxon>Agaricomycetes</taxon>
        <taxon>Agaricomycetidae</taxon>
        <taxon>Agaricales</taxon>
        <taxon>Marasmiineae</taxon>
        <taxon>Mycenaceae</taxon>
        <taxon>Favolaschia</taxon>
    </lineage>
</organism>
<evidence type="ECO:0000256" key="4">
    <source>
        <dbReference type="ARBA" id="ARBA00022842"/>
    </source>
</evidence>
<keyword evidence="5 6" id="KW-0456">Lyase</keyword>